<evidence type="ECO:0000313" key="3">
    <source>
        <dbReference type="Proteomes" id="UP001161409"/>
    </source>
</evidence>
<gene>
    <name evidence="2" type="ORF">GCM10007924_03320</name>
</gene>
<evidence type="ECO:0000256" key="1">
    <source>
        <dbReference type="SAM" id="MobiDB-lite"/>
    </source>
</evidence>
<keyword evidence="3" id="KW-1185">Reference proteome</keyword>
<dbReference type="Proteomes" id="UP001161409">
    <property type="component" value="Unassembled WGS sequence"/>
</dbReference>
<name>A0ABQ5U3N7_9PROT</name>
<reference evidence="2" key="2">
    <citation type="submission" date="2023-01" db="EMBL/GenBank/DDBJ databases">
        <title>Draft genome sequence of Sneathiella chinensis strain NBRC 103408.</title>
        <authorList>
            <person name="Sun Q."/>
            <person name="Mori K."/>
        </authorList>
    </citation>
    <scope>NUCLEOTIDE SEQUENCE</scope>
    <source>
        <strain evidence="2">NBRC 103408</strain>
    </source>
</reference>
<feature type="compositionally biased region" description="Basic residues" evidence="1">
    <location>
        <begin position="39"/>
        <end position="51"/>
    </location>
</feature>
<sequence>MKRRTTFNRLTPLPGIVRDYRQIREKRASPKERAFGAEKKHRSRMNFTKKL</sequence>
<proteinExistence type="predicted"/>
<evidence type="ECO:0000313" key="2">
    <source>
        <dbReference type="EMBL" id="GLQ05111.1"/>
    </source>
</evidence>
<organism evidence="2 3">
    <name type="scientific">Sneathiella chinensis</name>
    <dbReference type="NCBI Taxonomy" id="349750"/>
    <lineage>
        <taxon>Bacteria</taxon>
        <taxon>Pseudomonadati</taxon>
        <taxon>Pseudomonadota</taxon>
        <taxon>Alphaproteobacteria</taxon>
        <taxon>Sneathiellales</taxon>
        <taxon>Sneathiellaceae</taxon>
        <taxon>Sneathiella</taxon>
    </lineage>
</organism>
<protein>
    <submittedName>
        <fullName evidence="2">Uncharacterized protein</fullName>
    </submittedName>
</protein>
<feature type="region of interest" description="Disordered" evidence="1">
    <location>
        <begin position="31"/>
        <end position="51"/>
    </location>
</feature>
<dbReference type="EMBL" id="BSNF01000001">
    <property type="protein sequence ID" value="GLQ05111.1"/>
    <property type="molecule type" value="Genomic_DNA"/>
</dbReference>
<comment type="caution">
    <text evidence="2">The sequence shown here is derived from an EMBL/GenBank/DDBJ whole genome shotgun (WGS) entry which is preliminary data.</text>
</comment>
<reference evidence="2" key="1">
    <citation type="journal article" date="2014" name="Int. J. Syst. Evol. Microbiol.">
        <title>Complete genome of a new Firmicutes species belonging to the dominant human colonic microbiota ('Ruminococcus bicirculans') reveals two chromosomes and a selective capacity to utilize plant glucans.</title>
        <authorList>
            <consortium name="NISC Comparative Sequencing Program"/>
            <person name="Wegmann U."/>
            <person name="Louis P."/>
            <person name="Goesmann A."/>
            <person name="Henrissat B."/>
            <person name="Duncan S.H."/>
            <person name="Flint H.J."/>
        </authorList>
    </citation>
    <scope>NUCLEOTIDE SEQUENCE</scope>
    <source>
        <strain evidence="2">NBRC 103408</strain>
    </source>
</reference>
<accession>A0ABQ5U3N7</accession>